<dbReference type="GO" id="GO:0005524">
    <property type="term" value="F:ATP binding"/>
    <property type="evidence" value="ECO:0007669"/>
    <property type="project" value="InterPro"/>
</dbReference>
<organism evidence="2 3">
    <name type="scientific">Vibrio ouci</name>
    <dbReference type="NCBI Taxonomy" id="2499078"/>
    <lineage>
        <taxon>Bacteria</taxon>
        <taxon>Pseudomonadati</taxon>
        <taxon>Pseudomonadota</taxon>
        <taxon>Gammaproteobacteria</taxon>
        <taxon>Vibrionales</taxon>
        <taxon>Vibrionaceae</taxon>
        <taxon>Vibrio</taxon>
    </lineage>
</organism>
<name>A0A4Y8WEA9_9VIBR</name>
<dbReference type="GO" id="GO:0007165">
    <property type="term" value="P:signal transduction"/>
    <property type="evidence" value="ECO:0007669"/>
    <property type="project" value="TreeGrafter"/>
</dbReference>
<dbReference type="Gene3D" id="1.10.510.10">
    <property type="entry name" value="Transferase(Phosphotransferase) domain 1"/>
    <property type="match status" value="1"/>
</dbReference>
<feature type="domain" description="Protein kinase" evidence="1">
    <location>
        <begin position="15"/>
        <end position="251"/>
    </location>
</feature>
<dbReference type="InterPro" id="IPR008271">
    <property type="entry name" value="Ser/Thr_kinase_AS"/>
</dbReference>
<dbReference type="PANTHER" id="PTHR48011">
    <property type="entry name" value="CCR4-NOT TRANSCRIPTIONAL COMPLEX SUBUNIT CAF120-RELATED"/>
    <property type="match status" value="1"/>
</dbReference>
<keyword evidence="3" id="KW-1185">Reference proteome</keyword>
<protein>
    <recommendedName>
        <fullName evidence="1">Protein kinase domain-containing protein</fullName>
    </recommendedName>
</protein>
<sequence length="251" mass="28103">MARIAKEIDSADRYAPLFRALGLSQCSNLSHCVYKGYSQSYGWVSLKVAETPLARAQLANEVRFLSEHQSPYWPTYLASGNDASYDWLLLSFEEGAVLSTSGLELPEINSLLESLQNALNHLHSFGYIHGDIKPANILITQDRSIRLVDFGSVLPIGVNYASFPHSSISPRFSAPNPHLRQGRTHAKDDFFSIAVSVQSLYQCHPFQMQSIIFFCQQTSEPDTSALPARYQMLILQSITRAQRLLAKPPIR</sequence>
<dbReference type="InterPro" id="IPR052751">
    <property type="entry name" value="Plant_MAPKKK"/>
</dbReference>
<dbReference type="OrthoDB" id="9801841at2"/>
<dbReference type="PANTHER" id="PTHR48011:SF4">
    <property type="entry name" value="MITOGEN-ACTIVATED PROTEIN KINASE KINASE KINASE 19"/>
    <property type="match status" value="1"/>
</dbReference>
<dbReference type="InterPro" id="IPR011009">
    <property type="entry name" value="Kinase-like_dom_sf"/>
</dbReference>
<dbReference type="PROSITE" id="PS00108">
    <property type="entry name" value="PROTEIN_KINASE_ST"/>
    <property type="match status" value="1"/>
</dbReference>
<evidence type="ECO:0000313" key="3">
    <source>
        <dbReference type="Proteomes" id="UP000297753"/>
    </source>
</evidence>
<dbReference type="EMBL" id="SATR01000025">
    <property type="protein sequence ID" value="TFH90631.1"/>
    <property type="molecule type" value="Genomic_DNA"/>
</dbReference>
<dbReference type="RefSeq" id="WP_134836362.1">
    <property type="nucleotide sequence ID" value="NZ_SATR01000025.1"/>
</dbReference>
<dbReference type="Proteomes" id="UP000297753">
    <property type="component" value="Unassembled WGS sequence"/>
</dbReference>
<comment type="caution">
    <text evidence="2">The sequence shown here is derived from an EMBL/GenBank/DDBJ whole genome shotgun (WGS) entry which is preliminary data.</text>
</comment>
<dbReference type="Pfam" id="PF00069">
    <property type="entry name" value="Pkinase"/>
    <property type="match status" value="1"/>
</dbReference>
<dbReference type="InterPro" id="IPR000719">
    <property type="entry name" value="Prot_kinase_dom"/>
</dbReference>
<dbReference type="SUPFAM" id="SSF56112">
    <property type="entry name" value="Protein kinase-like (PK-like)"/>
    <property type="match status" value="1"/>
</dbReference>
<reference evidence="2 3" key="1">
    <citation type="submission" date="2019-01" db="EMBL/GenBank/DDBJ databases">
        <title>Vibrio BEI176 sp. nov, a marine bacterium isolated from China: eastern marignal seas.</title>
        <authorList>
            <person name="Li B."/>
        </authorList>
    </citation>
    <scope>NUCLEOTIDE SEQUENCE [LARGE SCALE GENOMIC DNA]</scope>
    <source>
        <strain evidence="2 3">BEI176</strain>
    </source>
</reference>
<evidence type="ECO:0000313" key="2">
    <source>
        <dbReference type="EMBL" id="TFH90631.1"/>
    </source>
</evidence>
<gene>
    <name evidence="2" type="ORF">ELS82_16000</name>
</gene>
<dbReference type="SMART" id="SM00220">
    <property type="entry name" value="S_TKc"/>
    <property type="match status" value="1"/>
</dbReference>
<dbReference type="AlphaFoldDB" id="A0A4Y8WEA9"/>
<accession>A0A4Y8WEA9</accession>
<dbReference type="PROSITE" id="PS50011">
    <property type="entry name" value="PROTEIN_KINASE_DOM"/>
    <property type="match status" value="1"/>
</dbReference>
<proteinExistence type="predicted"/>
<dbReference type="GO" id="GO:0004672">
    <property type="term" value="F:protein kinase activity"/>
    <property type="evidence" value="ECO:0007669"/>
    <property type="project" value="InterPro"/>
</dbReference>
<evidence type="ECO:0000259" key="1">
    <source>
        <dbReference type="PROSITE" id="PS50011"/>
    </source>
</evidence>